<organism evidence="2 3">
    <name type="scientific">Amblyomma americanum</name>
    <name type="common">Lone star tick</name>
    <dbReference type="NCBI Taxonomy" id="6943"/>
    <lineage>
        <taxon>Eukaryota</taxon>
        <taxon>Metazoa</taxon>
        <taxon>Ecdysozoa</taxon>
        <taxon>Arthropoda</taxon>
        <taxon>Chelicerata</taxon>
        <taxon>Arachnida</taxon>
        <taxon>Acari</taxon>
        <taxon>Parasitiformes</taxon>
        <taxon>Ixodida</taxon>
        <taxon>Ixodoidea</taxon>
        <taxon>Ixodidae</taxon>
        <taxon>Amblyomminae</taxon>
        <taxon>Amblyomma</taxon>
    </lineage>
</organism>
<dbReference type="Proteomes" id="UP001321473">
    <property type="component" value="Unassembled WGS sequence"/>
</dbReference>
<sequence>MHELDVSLGDSIPDVMTIQDRRPPPIIPDYVVNIFTVAMVLLVSVVLVVIGVYFGQDQHWESTSLFWLFSFLSFTSACSRRASLLLSLPPSFRVFLRAEK</sequence>
<feature type="transmembrane region" description="Helical" evidence="1">
    <location>
        <begin position="30"/>
        <end position="54"/>
    </location>
</feature>
<keyword evidence="1" id="KW-0812">Transmembrane</keyword>
<comment type="caution">
    <text evidence="2">The sequence shown here is derived from an EMBL/GenBank/DDBJ whole genome shotgun (WGS) entry which is preliminary data.</text>
</comment>
<name>A0AAQ4FMI6_AMBAM</name>
<gene>
    <name evidence="2" type="ORF">V5799_021725</name>
</gene>
<dbReference type="AlphaFoldDB" id="A0AAQ4FMI6"/>
<dbReference type="EMBL" id="JARKHS020000711">
    <property type="protein sequence ID" value="KAK8788507.1"/>
    <property type="molecule type" value="Genomic_DNA"/>
</dbReference>
<keyword evidence="1" id="KW-1133">Transmembrane helix</keyword>
<evidence type="ECO:0000313" key="3">
    <source>
        <dbReference type="Proteomes" id="UP001321473"/>
    </source>
</evidence>
<protein>
    <submittedName>
        <fullName evidence="2">Uncharacterized protein</fullName>
    </submittedName>
</protein>
<accession>A0AAQ4FMI6</accession>
<evidence type="ECO:0000313" key="2">
    <source>
        <dbReference type="EMBL" id="KAK8788507.1"/>
    </source>
</evidence>
<evidence type="ECO:0000256" key="1">
    <source>
        <dbReference type="SAM" id="Phobius"/>
    </source>
</evidence>
<keyword evidence="1" id="KW-0472">Membrane</keyword>
<reference evidence="2 3" key="1">
    <citation type="journal article" date="2023" name="Arcadia Sci">
        <title>De novo assembly of a long-read Amblyomma americanum tick genome.</title>
        <authorList>
            <person name="Chou S."/>
            <person name="Poskanzer K.E."/>
            <person name="Rollins M."/>
            <person name="Thuy-Boun P.S."/>
        </authorList>
    </citation>
    <scope>NUCLEOTIDE SEQUENCE [LARGE SCALE GENOMIC DNA]</scope>
    <source>
        <strain evidence="2">F_SG_1</strain>
        <tissue evidence="2">Salivary glands</tissue>
    </source>
</reference>
<keyword evidence="3" id="KW-1185">Reference proteome</keyword>
<proteinExistence type="predicted"/>